<feature type="chain" id="PRO_5044784023" evidence="2">
    <location>
        <begin position="27"/>
        <end position="373"/>
    </location>
</feature>
<feature type="compositionally biased region" description="Basic and acidic residues" evidence="1">
    <location>
        <begin position="77"/>
        <end position="94"/>
    </location>
</feature>
<feature type="region of interest" description="Disordered" evidence="1">
    <location>
        <begin position="267"/>
        <end position="302"/>
    </location>
</feature>
<feature type="signal peptide" evidence="2">
    <location>
        <begin position="1"/>
        <end position="26"/>
    </location>
</feature>
<sequence length="373" mass="42681">MGGRSALLCLGLLALSFVLLPRRGEGAAGIDLLGQAVDGTEMEVLHGEAAQDEPGEEDELKKTQAGKVKRATEEEDLPARFRRVPEEEGKETKKKDKKERKEKKNRDPKEPKATKKPKAEKKQKEKGGRRGKEKDQRLEAPTTTTTQAPTTTTPPPTTTELYTEPAPTEADPYPDYPDSDDDYWNLEEEQPTIAEPEDDYWTPEEEQPTIAEPEDDYWTPEEEQPAGPVVDLEDDYWKSEEPTTPRPSPTVYKEVDIEDDYYEGKYDEYVPLPDGAEVIPTEKDDWSYDVTDEPENVPQPDAKEEIIPTEKDDWSYVVTEEPVTLPPTYESPWYEEYDYGHSGGQSKQEEERERQRKEKEKEERGMVGHILFP</sequence>
<evidence type="ECO:0000256" key="2">
    <source>
        <dbReference type="SAM" id="SignalP"/>
    </source>
</evidence>
<feature type="compositionally biased region" description="Low complexity" evidence="1">
    <location>
        <begin position="139"/>
        <end position="151"/>
    </location>
</feature>
<dbReference type="AlphaFoldDB" id="A0ABD0WSW3"/>
<keyword evidence="2" id="KW-0732">Signal</keyword>
<accession>A0ABD0WSW3</accession>
<reference evidence="3 4" key="1">
    <citation type="submission" date="2024-06" db="EMBL/GenBank/DDBJ databases">
        <authorList>
            <person name="Pan Q."/>
            <person name="Wen M."/>
            <person name="Jouanno E."/>
            <person name="Zahm M."/>
            <person name="Klopp C."/>
            <person name="Cabau C."/>
            <person name="Louis A."/>
            <person name="Berthelot C."/>
            <person name="Parey E."/>
            <person name="Roest Crollius H."/>
            <person name="Montfort J."/>
            <person name="Robinson-Rechavi M."/>
            <person name="Bouchez O."/>
            <person name="Lampietro C."/>
            <person name="Lopez Roques C."/>
            <person name="Donnadieu C."/>
            <person name="Postlethwait J."/>
            <person name="Bobe J."/>
            <person name="Verreycken H."/>
            <person name="Guiguen Y."/>
        </authorList>
    </citation>
    <scope>NUCLEOTIDE SEQUENCE [LARGE SCALE GENOMIC DNA]</scope>
    <source>
        <strain evidence="3">Up_M1</strain>
        <tissue evidence="3">Testis</tissue>
    </source>
</reference>
<feature type="compositionally biased region" description="Low complexity" evidence="1">
    <location>
        <begin position="158"/>
        <end position="173"/>
    </location>
</feature>
<evidence type="ECO:0000313" key="4">
    <source>
        <dbReference type="Proteomes" id="UP001557470"/>
    </source>
</evidence>
<feature type="compositionally biased region" description="Basic and acidic residues" evidence="1">
    <location>
        <begin position="102"/>
        <end position="113"/>
    </location>
</feature>
<protein>
    <submittedName>
        <fullName evidence="3">Uncharacterized protein</fullName>
    </submittedName>
</protein>
<name>A0ABD0WSW3_UMBPY</name>
<keyword evidence="4" id="KW-1185">Reference proteome</keyword>
<feature type="region of interest" description="Disordered" evidence="1">
    <location>
        <begin position="321"/>
        <end position="373"/>
    </location>
</feature>
<feature type="region of interest" description="Disordered" evidence="1">
    <location>
        <begin position="47"/>
        <end position="228"/>
    </location>
</feature>
<evidence type="ECO:0000313" key="3">
    <source>
        <dbReference type="EMBL" id="KAL0967881.1"/>
    </source>
</evidence>
<feature type="compositionally biased region" description="Basic and acidic residues" evidence="1">
    <location>
        <begin position="120"/>
        <end position="138"/>
    </location>
</feature>
<organism evidence="3 4">
    <name type="scientific">Umbra pygmaea</name>
    <name type="common">Eastern mudminnow</name>
    <dbReference type="NCBI Taxonomy" id="75934"/>
    <lineage>
        <taxon>Eukaryota</taxon>
        <taxon>Metazoa</taxon>
        <taxon>Chordata</taxon>
        <taxon>Craniata</taxon>
        <taxon>Vertebrata</taxon>
        <taxon>Euteleostomi</taxon>
        <taxon>Actinopterygii</taxon>
        <taxon>Neopterygii</taxon>
        <taxon>Teleostei</taxon>
        <taxon>Protacanthopterygii</taxon>
        <taxon>Esociformes</taxon>
        <taxon>Umbridae</taxon>
        <taxon>Umbra</taxon>
    </lineage>
</organism>
<proteinExistence type="predicted"/>
<dbReference type="EMBL" id="JAGEUA010000008">
    <property type="protein sequence ID" value="KAL0967881.1"/>
    <property type="molecule type" value="Genomic_DNA"/>
</dbReference>
<feature type="compositionally biased region" description="Acidic residues" evidence="1">
    <location>
        <begin position="177"/>
        <end position="224"/>
    </location>
</feature>
<comment type="caution">
    <text evidence="3">The sequence shown here is derived from an EMBL/GenBank/DDBJ whole genome shotgun (WGS) entry which is preliminary data.</text>
</comment>
<gene>
    <name evidence="3" type="ORF">UPYG_G00259010</name>
</gene>
<evidence type="ECO:0000256" key="1">
    <source>
        <dbReference type="SAM" id="MobiDB-lite"/>
    </source>
</evidence>
<feature type="compositionally biased region" description="Basic and acidic residues" evidence="1">
    <location>
        <begin position="347"/>
        <end position="366"/>
    </location>
</feature>
<dbReference type="Proteomes" id="UP001557470">
    <property type="component" value="Unassembled WGS sequence"/>
</dbReference>